<evidence type="ECO:0000313" key="5">
    <source>
        <dbReference type="Proteomes" id="UP000281192"/>
    </source>
</evidence>
<dbReference type="SUPFAM" id="SSF88874">
    <property type="entry name" value="Receptor-binding domain of short tail fibre protein gp12"/>
    <property type="match status" value="1"/>
</dbReference>
<reference evidence="3 4" key="1">
    <citation type="submission" date="2017-12" db="EMBL/GenBank/DDBJ databases">
        <title>The genome sequence of Caulobacter flavus CGMCC1 15093.</title>
        <authorList>
            <person name="Gao J."/>
            <person name="Mao X."/>
            <person name="Sun J."/>
        </authorList>
    </citation>
    <scope>NUCLEOTIDE SEQUENCE [LARGE SCALE GENOMIC DNA]</scope>
    <source>
        <strain evidence="3 4">CGMCC1 15093</strain>
    </source>
</reference>
<dbReference type="EMBL" id="CP026100">
    <property type="protein sequence ID" value="AYV46330.1"/>
    <property type="molecule type" value="Genomic_DNA"/>
</dbReference>
<evidence type="ECO:0000313" key="4">
    <source>
        <dbReference type="Proteomes" id="UP000234483"/>
    </source>
</evidence>
<evidence type="ECO:0000259" key="1">
    <source>
        <dbReference type="Pfam" id="PF07484"/>
    </source>
</evidence>
<dbReference type="Proteomes" id="UP000281192">
    <property type="component" value="Chromosome"/>
</dbReference>
<reference evidence="2 5" key="2">
    <citation type="submission" date="2018-01" db="EMBL/GenBank/DDBJ databases">
        <title>Complete genome sequence of Caulobacter flavus RHGG3.</title>
        <authorList>
            <person name="Yang E."/>
        </authorList>
    </citation>
    <scope>NUCLEOTIDE SEQUENCE [LARGE SCALE GENOMIC DNA]</scope>
    <source>
        <strain evidence="2 5">RHGG3</strain>
    </source>
</reference>
<proteinExistence type="predicted"/>
<dbReference type="InterPro" id="IPR011083">
    <property type="entry name" value="Phage_tail_collar_dom"/>
</dbReference>
<dbReference type="EMBL" id="PJRQ01000032">
    <property type="protein sequence ID" value="PLR11999.1"/>
    <property type="molecule type" value="Genomic_DNA"/>
</dbReference>
<protein>
    <submittedName>
        <fullName evidence="3">Phage tail protein</fullName>
    </submittedName>
</protein>
<evidence type="ECO:0000313" key="3">
    <source>
        <dbReference type="EMBL" id="PLR11999.1"/>
    </source>
</evidence>
<sequence>MEFYLAMIVQFAGSFAPRSFMYTNGQILSIAQNTALFSLLGTTFGGNGQTTFALPDLRGRAPIGPGQGPGLPLYNQGEVGGTPTTTLNITNLPAHNHAAVFTPTGSPTVNITALSNVTDGQQAVQPTTNAQICNAYDTTNFTTTSIFAPAGTTGTAVNLSTGNVTGIGGSVTVGITGNNAAFNNMQPYLGLQSIICVEGIFPSRN</sequence>
<dbReference type="OrthoDB" id="9810174at2"/>
<dbReference type="Proteomes" id="UP000234483">
    <property type="component" value="Unassembled WGS sequence"/>
</dbReference>
<evidence type="ECO:0000313" key="2">
    <source>
        <dbReference type="EMBL" id="AYV46330.1"/>
    </source>
</evidence>
<dbReference type="RefSeq" id="WP_101713927.1">
    <property type="nucleotide sequence ID" value="NZ_CP026100.1"/>
</dbReference>
<accession>A0A2N5CRK6</accession>
<organism evidence="3 4">
    <name type="scientific">Caulobacter flavus</name>
    <dbReference type="NCBI Taxonomy" id="1679497"/>
    <lineage>
        <taxon>Bacteria</taxon>
        <taxon>Pseudomonadati</taxon>
        <taxon>Pseudomonadota</taxon>
        <taxon>Alphaproteobacteria</taxon>
        <taxon>Caulobacterales</taxon>
        <taxon>Caulobacteraceae</taxon>
        <taxon>Caulobacter</taxon>
    </lineage>
</organism>
<dbReference type="KEGG" id="cfh:C1707_08710"/>
<name>A0A2N5CRK6_9CAUL</name>
<dbReference type="Gene3D" id="3.90.1340.10">
    <property type="entry name" value="Phage tail collar domain"/>
    <property type="match status" value="1"/>
</dbReference>
<gene>
    <name evidence="2" type="ORF">C1707_08710</name>
    <name evidence="3" type="ORF">CFHF_15630</name>
</gene>
<dbReference type="InterPro" id="IPR037053">
    <property type="entry name" value="Phage_tail_collar_dom_sf"/>
</dbReference>
<dbReference type="Pfam" id="PF07484">
    <property type="entry name" value="Collar"/>
    <property type="match status" value="1"/>
</dbReference>
<feature type="domain" description="Phage tail collar" evidence="1">
    <location>
        <begin position="7"/>
        <end position="62"/>
    </location>
</feature>
<keyword evidence="5" id="KW-1185">Reference proteome</keyword>
<dbReference type="AlphaFoldDB" id="A0A2N5CRK6"/>